<comment type="caution">
    <text evidence="1">The sequence shown here is derived from an EMBL/GenBank/DDBJ whole genome shotgun (WGS) entry which is preliminary data.</text>
</comment>
<sequence>MDTVSFYRYFIGTMSLVSKQWNNIVNHLKLDRIYNSKNISGFKFILNLLKRGISFEYIYNGGKNCKKLLKIEEGVKCATHTVNLWKKNMNFKDSIIVVNKNDKRSLVCILNAKMNKRNIIANTPEYQTENMTVCNQLSPVVIQDINKQNRYKDIIIFLLLWFNGDRDATSLLKPSNLSTFVMVHPLIYMKEYENILTLNPQLTNLEIICERILHENDIKKPVETMLLDNLIKHSSLKSVHLEIKKCHEIYKGESFEILAKFLNSNSTVEDLKFQLWNFRDSDEFDDTDTIEDSIILPNLNNITVKNSTLKTIKNMSKLASEYSLLPYWASKSSIEVLKTDIFRQEWIDSIIKFHHNLTSLNVKTITSHHLNSILPSLSSLKHLSLTSIIVDDTSNLLNCFKYLNNLVTLSIFTSATEDNSELYVQLMIGLFELELKNLINIELTYHPRIVQSISKNHSVFNLVIDINYGNIDFNHLLNILKKENLESLHYINSCKDKYTEQMTNFSIKYYKDSFNNNIKCLLPDKFTFGIYPAWDLYLNQYLKISK</sequence>
<dbReference type="InParanoid" id="A0A152A376"/>
<keyword evidence="2" id="KW-1185">Reference proteome</keyword>
<dbReference type="FunCoup" id="A0A152A376">
    <property type="interactions" value="13"/>
</dbReference>
<proteinExistence type="predicted"/>
<protein>
    <submittedName>
        <fullName evidence="1">Uncharacterized protein</fullName>
    </submittedName>
</protein>
<dbReference type="EMBL" id="LODT01000013">
    <property type="protein sequence ID" value="KYR00676.1"/>
    <property type="molecule type" value="Genomic_DNA"/>
</dbReference>
<dbReference type="InterPro" id="IPR032675">
    <property type="entry name" value="LRR_dom_sf"/>
</dbReference>
<dbReference type="Gene3D" id="3.80.10.10">
    <property type="entry name" value="Ribonuclease Inhibitor"/>
    <property type="match status" value="1"/>
</dbReference>
<name>A0A152A376_TIELA</name>
<dbReference type="Proteomes" id="UP000076078">
    <property type="component" value="Unassembled WGS sequence"/>
</dbReference>
<dbReference type="AlphaFoldDB" id="A0A152A376"/>
<reference evidence="1 2" key="1">
    <citation type="submission" date="2015-12" db="EMBL/GenBank/DDBJ databases">
        <title>Dictyostelia acquired genes for synthesis and detection of signals that induce cell-type specialization by lateral gene transfer from prokaryotes.</title>
        <authorList>
            <person name="Gloeckner G."/>
            <person name="Schaap P."/>
        </authorList>
    </citation>
    <scope>NUCLEOTIDE SEQUENCE [LARGE SCALE GENOMIC DNA]</scope>
    <source>
        <strain evidence="1 2">TK</strain>
    </source>
</reference>
<gene>
    <name evidence="1" type="ORF">DLAC_02715</name>
</gene>
<accession>A0A152A376</accession>
<evidence type="ECO:0000313" key="1">
    <source>
        <dbReference type="EMBL" id="KYR00676.1"/>
    </source>
</evidence>
<evidence type="ECO:0000313" key="2">
    <source>
        <dbReference type="Proteomes" id="UP000076078"/>
    </source>
</evidence>
<organism evidence="1 2">
    <name type="scientific">Tieghemostelium lacteum</name>
    <name type="common">Slime mold</name>
    <name type="synonym">Dictyostelium lacteum</name>
    <dbReference type="NCBI Taxonomy" id="361077"/>
    <lineage>
        <taxon>Eukaryota</taxon>
        <taxon>Amoebozoa</taxon>
        <taxon>Evosea</taxon>
        <taxon>Eumycetozoa</taxon>
        <taxon>Dictyostelia</taxon>
        <taxon>Dictyosteliales</taxon>
        <taxon>Raperosteliaceae</taxon>
        <taxon>Tieghemostelium</taxon>
    </lineage>
</organism>